<protein>
    <recommendedName>
        <fullName evidence="4">F-box domain-containing protein</fullName>
    </recommendedName>
</protein>
<dbReference type="OrthoDB" id="10321534at2759"/>
<dbReference type="SUPFAM" id="SSF52047">
    <property type="entry name" value="RNI-like"/>
    <property type="match status" value="1"/>
</dbReference>
<dbReference type="AlphaFoldDB" id="A0A167HTF6"/>
<evidence type="ECO:0008006" key="4">
    <source>
        <dbReference type="Google" id="ProtNLM"/>
    </source>
</evidence>
<feature type="compositionally biased region" description="Low complexity" evidence="1">
    <location>
        <begin position="1"/>
        <end position="15"/>
    </location>
</feature>
<dbReference type="Proteomes" id="UP000076738">
    <property type="component" value="Unassembled WGS sequence"/>
</dbReference>
<evidence type="ECO:0000313" key="2">
    <source>
        <dbReference type="EMBL" id="KZO91963.1"/>
    </source>
</evidence>
<feature type="region of interest" description="Disordered" evidence="1">
    <location>
        <begin position="1"/>
        <end position="23"/>
    </location>
</feature>
<sequence>MSSSSSQNYSDTDSSPDMPTPALTRVPPELWEHVFSHIHPLRRRHGLQIPDTAALFSAALVCKAWSEPALRQLYKIVRVPNDCTAWAEVVTEGLKHTGPAVRTLIFEPADWVWDNLNKASTTQVLSECIQLAPRVQCLSIQSPIGMDDADFEAALTCMIQLSRLKKLEWIRTFFPAQKSGEVDLDIIFNMSHLHRIRETLPYIRDLWLGPILHSSVESEPIPKWARLTSLTLESVSIDNEDLYNILCNQRSLRHVDLSYADSLTQAGIVEALKCTKKTLRSLRLAGTFKPRPVGTPTRAFQPVLREFTALRSLRTTLRAPAFSAAALVHPPPRLRRWKSWDVMPGVGPDVVRRFLETIPVARERIEFVFTVRWESWETDTEDGKARMARLTQSCQSRGLVLMVEKGQPATTGRPAEGEVIVRSLVGL</sequence>
<dbReference type="InterPro" id="IPR032675">
    <property type="entry name" value="LRR_dom_sf"/>
</dbReference>
<reference evidence="2 3" key="1">
    <citation type="journal article" date="2016" name="Mol. Biol. Evol.">
        <title>Comparative Genomics of Early-Diverging Mushroom-Forming Fungi Provides Insights into the Origins of Lignocellulose Decay Capabilities.</title>
        <authorList>
            <person name="Nagy L.G."/>
            <person name="Riley R."/>
            <person name="Tritt A."/>
            <person name="Adam C."/>
            <person name="Daum C."/>
            <person name="Floudas D."/>
            <person name="Sun H."/>
            <person name="Yadav J.S."/>
            <person name="Pangilinan J."/>
            <person name="Larsson K.H."/>
            <person name="Matsuura K."/>
            <person name="Barry K."/>
            <person name="Labutti K."/>
            <person name="Kuo R."/>
            <person name="Ohm R.A."/>
            <person name="Bhattacharya S.S."/>
            <person name="Shirouzu T."/>
            <person name="Yoshinaga Y."/>
            <person name="Martin F.M."/>
            <person name="Grigoriev I.V."/>
            <person name="Hibbett D.S."/>
        </authorList>
    </citation>
    <scope>NUCLEOTIDE SEQUENCE [LARGE SCALE GENOMIC DNA]</scope>
    <source>
        <strain evidence="2 3">TUFC12733</strain>
    </source>
</reference>
<gene>
    <name evidence="2" type="ORF">CALVIDRAFT_601914</name>
</gene>
<dbReference type="EMBL" id="KV417316">
    <property type="protein sequence ID" value="KZO91963.1"/>
    <property type="molecule type" value="Genomic_DNA"/>
</dbReference>
<organism evidence="2 3">
    <name type="scientific">Calocera viscosa (strain TUFC12733)</name>
    <dbReference type="NCBI Taxonomy" id="1330018"/>
    <lineage>
        <taxon>Eukaryota</taxon>
        <taxon>Fungi</taxon>
        <taxon>Dikarya</taxon>
        <taxon>Basidiomycota</taxon>
        <taxon>Agaricomycotina</taxon>
        <taxon>Dacrymycetes</taxon>
        <taxon>Dacrymycetales</taxon>
        <taxon>Dacrymycetaceae</taxon>
        <taxon>Calocera</taxon>
    </lineage>
</organism>
<proteinExistence type="predicted"/>
<name>A0A167HTF6_CALVF</name>
<dbReference type="CDD" id="cd09917">
    <property type="entry name" value="F-box_SF"/>
    <property type="match status" value="1"/>
</dbReference>
<evidence type="ECO:0000256" key="1">
    <source>
        <dbReference type="SAM" id="MobiDB-lite"/>
    </source>
</evidence>
<accession>A0A167HTF6</accession>
<evidence type="ECO:0000313" key="3">
    <source>
        <dbReference type="Proteomes" id="UP000076738"/>
    </source>
</evidence>
<keyword evidence="3" id="KW-1185">Reference proteome</keyword>
<dbReference type="Gene3D" id="3.80.10.10">
    <property type="entry name" value="Ribonuclease Inhibitor"/>
    <property type="match status" value="1"/>
</dbReference>